<organism evidence="1 2">
    <name type="scientific">Rhizobium esperanzae</name>
    <dbReference type="NCBI Taxonomy" id="1967781"/>
    <lineage>
        <taxon>Bacteria</taxon>
        <taxon>Pseudomonadati</taxon>
        <taxon>Pseudomonadota</taxon>
        <taxon>Alphaproteobacteria</taxon>
        <taxon>Hyphomicrobiales</taxon>
        <taxon>Rhizobiaceae</taxon>
        <taxon>Rhizobium/Agrobacterium group</taxon>
        <taxon>Rhizobium</taxon>
    </lineage>
</organism>
<dbReference type="EMBL" id="MXPU01000005">
    <property type="protein sequence ID" value="OWO95199.1"/>
    <property type="molecule type" value="Genomic_DNA"/>
</dbReference>
<name>A0A246DXW9_9HYPH</name>
<reference evidence="1 2" key="1">
    <citation type="submission" date="2017-03" db="EMBL/GenBank/DDBJ databases">
        <title>Genome of strain Rhizobium sp. CNPSo 668.</title>
        <authorList>
            <person name="Ribeiro R."/>
        </authorList>
    </citation>
    <scope>NUCLEOTIDE SEQUENCE [LARGE SCALE GENOMIC DNA]</scope>
    <source>
        <strain evidence="1 2">CNPSo 668</strain>
    </source>
</reference>
<evidence type="ECO:0000313" key="2">
    <source>
        <dbReference type="Proteomes" id="UP000197269"/>
    </source>
</evidence>
<dbReference type="Proteomes" id="UP000197269">
    <property type="component" value="Unassembled WGS sequence"/>
</dbReference>
<proteinExistence type="predicted"/>
<sequence>MAPVTAMTRTVPPIFCEEGSIADGAADQENCRLDRLFQVPGLKNGFAFTLHDVDLKQYIFATRAAIRHGSILWQCAVAAGASGAALTQQQSRRWLAGNV</sequence>
<evidence type="ECO:0000313" key="1">
    <source>
        <dbReference type="EMBL" id="OWO95199.1"/>
    </source>
</evidence>
<comment type="caution">
    <text evidence="1">The sequence shown here is derived from an EMBL/GenBank/DDBJ whole genome shotgun (WGS) entry which is preliminary data.</text>
</comment>
<protein>
    <submittedName>
        <fullName evidence="1">Uncharacterized protein</fullName>
    </submittedName>
</protein>
<dbReference type="AlphaFoldDB" id="A0A246DXW9"/>
<accession>A0A246DXW9</accession>
<gene>
    <name evidence="1" type="ORF">B5E41_08870</name>
</gene>